<comment type="subcellular location">
    <subcellularLocation>
        <location evidence="1">Cell membrane</location>
        <topology evidence="1">Multi-pass membrane protein</topology>
    </subcellularLocation>
</comment>
<evidence type="ECO:0000256" key="3">
    <source>
        <dbReference type="ARBA" id="ARBA00022475"/>
    </source>
</evidence>
<evidence type="ECO:0000256" key="7">
    <source>
        <dbReference type="ARBA" id="ARBA00023136"/>
    </source>
</evidence>
<keyword evidence="4" id="KW-0997">Cell inner membrane</keyword>
<keyword evidence="3" id="KW-1003">Cell membrane</keyword>
<comment type="caution">
    <text evidence="9">The sequence shown here is derived from an EMBL/GenBank/DDBJ whole genome shotgun (WGS) entry which is preliminary data.</text>
</comment>
<keyword evidence="7 8" id="KW-0472">Membrane</keyword>
<name>A0ABT1S9D2_9FIRM</name>
<evidence type="ECO:0000256" key="1">
    <source>
        <dbReference type="ARBA" id="ARBA00004651"/>
    </source>
</evidence>
<feature type="transmembrane region" description="Helical" evidence="8">
    <location>
        <begin position="228"/>
        <end position="248"/>
    </location>
</feature>
<keyword evidence="2" id="KW-0813">Transport</keyword>
<reference evidence="9 10" key="1">
    <citation type="submission" date="2022-06" db="EMBL/GenBank/DDBJ databases">
        <title>Isolation of gut microbiota from human fecal samples.</title>
        <authorList>
            <person name="Pamer E.G."/>
            <person name="Barat B."/>
            <person name="Waligurski E."/>
            <person name="Medina S."/>
            <person name="Paddock L."/>
            <person name="Mostad J."/>
        </authorList>
    </citation>
    <scope>NUCLEOTIDE SEQUENCE [LARGE SCALE GENOMIC DNA]</scope>
    <source>
        <strain evidence="9 10">DFI.7.95</strain>
    </source>
</reference>
<feature type="transmembrane region" description="Helical" evidence="8">
    <location>
        <begin position="137"/>
        <end position="157"/>
    </location>
</feature>
<dbReference type="PANTHER" id="PTHR32196">
    <property type="entry name" value="ABC TRANSPORTER PERMEASE PROTEIN YPHD-RELATED-RELATED"/>
    <property type="match status" value="1"/>
</dbReference>
<evidence type="ECO:0000256" key="8">
    <source>
        <dbReference type="SAM" id="Phobius"/>
    </source>
</evidence>
<evidence type="ECO:0000256" key="6">
    <source>
        <dbReference type="ARBA" id="ARBA00022989"/>
    </source>
</evidence>
<feature type="transmembrane region" description="Helical" evidence="8">
    <location>
        <begin position="77"/>
        <end position="96"/>
    </location>
</feature>
<evidence type="ECO:0000256" key="2">
    <source>
        <dbReference type="ARBA" id="ARBA00022448"/>
    </source>
</evidence>
<dbReference type="EMBL" id="JANGAC010000005">
    <property type="protein sequence ID" value="MCQ4923059.1"/>
    <property type="molecule type" value="Genomic_DNA"/>
</dbReference>
<sequence length="344" mass="37075">MKPTHEKYHKFNGILKNDTNMLVLLGVFTTVTLFLGITLKGKFFSINNFQSMAFQISEFGFLAIAMSLAMLTGGIDLSIVANAGLSGIIAAFVLSGKFFNIESVSSGVTILIAVLAALACSTLCGLFNGILISKLSIPPILATLGTMILYTGIGMALTNGESVRVGIREFSKLSSKTLFDIPYIFILLVITFIIVSFILSKTKFGSEIYMVGQNSVALRFSGVDAEKVLIKTYAMIGFLVGISSLIIISRVNSARMGFGDTYQLQTILVAVLGGIDPDGGKGKLFGVALGITVLQFLQSAFTIFQFTPYSKKLIWGILLLAVMITNFFIDNGKSLKLSRKIKAN</sequence>
<feature type="transmembrane region" description="Helical" evidence="8">
    <location>
        <begin position="20"/>
        <end position="39"/>
    </location>
</feature>
<evidence type="ECO:0000313" key="9">
    <source>
        <dbReference type="EMBL" id="MCQ4923059.1"/>
    </source>
</evidence>
<dbReference type="Pfam" id="PF02653">
    <property type="entry name" value="BPD_transp_2"/>
    <property type="match status" value="1"/>
</dbReference>
<feature type="transmembrane region" description="Helical" evidence="8">
    <location>
        <begin position="284"/>
        <end position="307"/>
    </location>
</feature>
<keyword evidence="10" id="KW-1185">Reference proteome</keyword>
<evidence type="ECO:0000256" key="5">
    <source>
        <dbReference type="ARBA" id="ARBA00022692"/>
    </source>
</evidence>
<protein>
    <submittedName>
        <fullName evidence="9">ABC transporter permease</fullName>
    </submittedName>
</protein>
<feature type="transmembrane region" description="Helical" evidence="8">
    <location>
        <begin position="51"/>
        <end position="71"/>
    </location>
</feature>
<dbReference type="PANTHER" id="PTHR32196:SF21">
    <property type="entry name" value="ABC TRANSPORTER PERMEASE PROTEIN YPHD-RELATED"/>
    <property type="match status" value="1"/>
</dbReference>
<keyword evidence="6 8" id="KW-1133">Transmembrane helix</keyword>
<feature type="transmembrane region" description="Helical" evidence="8">
    <location>
        <begin position="178"/>
        <end position="199"/>
    </location>
</feature>
<proteinExistence type="predicted"/>
<feature type="transmembrane region" description="Helical" evidence="8">
    <location>
        <begin position="108"/>
        <end position="131"/>
    </location>
</feature>
<organism evidence="9 10">
    <name type="scientific">Tissierella carlieri</name>
    <dbReference type="NCBI Taxonomy" id="689904"/>
    <lineage>
        <taxon>Bacteria</taxon>
        <taxon>Bacillati</taxon>
        <taxon>Bacillota</taxon>
        <taxon>Tissierellia</taxon>
        <taxon>Tissierellales</taxon>
        <taxon>Tissierellaceae</taxon>
        <taxon>Tissierella</taxon>
    </lineage>
</organism>
<dbReference type="InterPro" id="IPR001851">
    <property type="entry name" value="ABC_transp_permease"/>
</dbReference>
<dbReference type="Proteomes" id="UP001524478">
    <property type="component" value="Unassembled WGS sequence"/>
</dbReference>
<evidence type="ECO:0000256" key="4">
    <source>
        <dbReference type="ARBA" id="ARBA00022519"/>
    </source>
</evidence>
<evidence type="ECO:0000313" key="10">
    <source>
        <dbReference type="Proteomes" id="UP001524478"/>
    </source>
</evidence>
<dbReference type="RefSeq" id="WP_216560238.1">
    <property type="nucleotide sequence ID" value="NZ_CP172320.1"/>
</dbReference>
<gene>
    <name evidence="9" type="ORF">NE686_08195</name>
</gene>
<keyword evidence="5 8" id="KW-0812">Transmembrane</keyword>
<dbReference type="CDD" id="cd06579">
    <property type="entry name" value="TM_PBP1_transp_AraH_like"/>
    <property type="match status" value="1"/>
</dbReference>
<accession>A0ABT1S9D2</accession>
<feature type="transmembrane region" description="Helical" evidence="8">
    <location>
        <begin position="313"/>
        <end position="329"/>
    </location>
</feature>